<dbReference type="EC" id="2.7.13.3" evidence="2"/>
<dbReference type="PANTHER" id="PTHR43711">
    <property type="entry name" value="TWO-COMPONENT HISTIDINE KINASE"/>
    <property type="match status" value="1"/>
</dbReference>
<accession>L8FXU3</accession>
<protein>
    <recommendedName>
        <fullName evidence="2">histidine kinase</fullName>
        <ecNumber evidence="2">2.7.13.3</ecNumber>
    </recommendedName>
</protein>
<evidence type="ECO:0000259" key="7">
    <source>
        <dbReference type="PROSITE" id="PS50113"/>
    </source>
</evidence>
<proteinExistence type="predicted"/>
<dbReference type="NCBIfam" id="TIGR00229">
    <property type="entry name" value="sensory_box"/>
    <property type="match status" value="1"/>
</dbReference>
<dbReference type="CDD" id="cd00082">
    <property type="entry name" value="HisKA"/>
    <property type="match status" value="1"/>
</dbReference>
<dbReference type="InterPro" id="IPR000700">
    <property type="entry name" value="PAS-assoc_C"/>
</dbReference>
<dbReference type="SMART" id="SM00086">
    <property type="entry name" value="PAC"/>
    <property type="match status" value="1"/>
</dbReference>
<dbReference type="Proteomes" id="UP000011064">
    <property type="component" value="Unassembled WGS sequence"/>
</dbReference>
<keyword evidence="6" id="KW-0175">Coiled coil</keyword>
<dbReference type="InterPro" id="IPR000014">
    <property type="entry name" value="PAS"/>
</dbReference>
<keyword evidence="4" id="KW-0418">Kinase</keyword>
<evidence type="ECO:0000256" key="3">
    <source>
        <dbReference type="ARBA" id="ARBA00022679"/>
    </source>
</evidence>
<dbReference type="EMBL" id="GL574997">
    <property type="protein sequence ID" value="ELR04511.1"/>
    <property type="molecule type" value="Genomic_DNA"/>
</dbReference>
<dbReference type="InterPro" id="IPR050736">
    <property type="entry name" value="Sensor_HK_Regulatory"/>
</dbReference>
<dbReference type="InterPro" id="IPR003661">
    <property type="entry name" value="HisK_dim/P_dom"/>
</dbReference>
<dbReference type="Gene3D" id="3.30.450.20">
    <property type="entry name" value="PAS domain"/>
    <property type="match status" value="1"/>
</dbReference>
<dbReference type="InterPro" id="IPR036097">
    <property type="entry name" value="HisK_dim/P_sf"/>
</dbReference>
<dbReference type="InterPro" id="IPR035965">
    <property type="entry name" value="PAS-like_dom_sf"/>
</dbReference>
<dbReference type="GO" id="GO:0000155">
    <property type="term" value="F:phosphorelay sensor kinase activity"/>
    <property type="evidence" value="ECO:0007669"/>
    <property type="project" value="InterPro"/>
</dbReference>
<evidence type="ECO:0000256" key="4">
    <source>
        <dbReference type="ARBA" id="ARBA00022777"/>
    </source>
</evidence>
<dbReference type="InParanoid" id="L8FXU3"/>
<dbReference type="Pfam" id="PF00512">
    <property type="entry name" value="HisKA"/>
    <property type="match status" value="1"/>
</dbReference>
<feature type="non-terminal residue" evidence="8">
    <location>
        <position position="109"/>
    </location>
</feature>
<dbReference type="HOGENOM" id="CLU_2190266_0_0_1"/>
<dbReference type="AlphaFoldDB" id="L8FXU3"/>
<dbReference type="STRING" id="658429.L8FXU3"/>
<comment type="catalytic activity">
    <reaction evidence="1">
        <text>ATP + protein L-histidine = ADP + protein N-phospho-L-histidine.</text>
        <dbReference type="EC" id="2.7.13.3"/>
    </reaction>
</comment>
<feature type="domain" description="PAC" evidence="7">
    <location>
        <begin position="10"/>
        <end position="62"/>
    </location>
</feature>
<evidence type="ECO:0000256" key="1">
    <source>
        <dbReference type="ARBA" id="ARBA00000085"/>
    </source>
</evidence>
<organism evidence="8 9">
    <name type="scientific">Pseudogymnoascus destructans (strain ATCC MYA-4855 / 20631-21)</name>
    <name type="common">Bat white-nose syndrome fungus</name>
    <name type="synonym">Geomyces destructans</name>
    <dbReference type="NCBI Taxonomy" id="658429"/>
    <lineage>
        <taxon>Eukaryota</taxon>
        <taxon>Fungi</taxon>
        <taxon>Dikarya</taxon>
        <taxon>Ascomycota</taxon>
        <taxon>Pezizomycotina</taxon>
        <taxon>Leotiomycetes</taxon>
        <taxon>Thelebolales</taxon>
        <taxon>Thelebolaceae</taxon>
        <taxon>Pseudogymnoascus</taxon>
    </lineage>
</organism>
<dbReference type="VEuPathDB" id="FungiDB:GMDG_09066"/>
<reference evidence="9" key="1">
    <citation type="submission" date="2010-09" db="EMBL/GenBank/DDBJ databases">
        <title>The genome sequence of Geomyces destructans 20631-21.</title>
        <authorList>
            <consortium name="The Broad Institute Genome Sequencing Platform"/>
            <person name="Cuomo C.A."/>
            <person name="Blehert D.S."/>
            <person name="Lorch J.M."/>
            <person name="Young S.K."/>
            <person name="Zeng Q."/>
            <person name="Gargeya S."/>
            <person name="Fitzgerald M."/>
            <person name="Haas B."/>
            <person name="Abouelleil A."/>
            <person name="Alvarado L."/>
            <person name="Arachchi H.M."/>
            <person name="Berlin A."/>
            <person name="Brown A."/>
            <person name="Chapman S.B."/>
            <person name="Chen Z."/>
            <person name="Dunbar C."/>
            <person name="Freedman E."/>
            <person name="Gearin G."/>
            <person name="Gellesch M."/>
            <person name="Goldberg J."/>
            <person name="Griggs A."/>
            <person name="Gujja S."/>
            <person name="Heiman D."/>
            <person name="Howarth C."/>
            <person name="Larson L."/>
            <person name="Lui A."/>
            <person name="MacDonald P.J.P."/>
            <person name="Montmayeur A."/>
            <person name="Murphy C."/>
            <person name="Neiman D."/>
            <person name="Pearson M."/>
            <person name="Priest M."/>
            <person name="Roberts A."/>
            <person name="Saif S."/>
            <person name="Shea T."/>
            <person name="Shenoy N."/>
            <person name="Sisk P."/>
            <person name="Stolte C."/>
            <person name="Sykes S."/>
            <person name="Wortman J."/>
            <person name="Nusbaum C."/>
            <person name="Birren B."/>
        </authorList>
    </citation>
    <scope>NUCLEOTIDE SEQUENCE [LARGE SCALE GENOMIC DNA]</scope>
    <source>
        <strain evidence="9">ATCC MYA-4855 / 20631-21</strain>
    </source>
</reference>
<evidence type="ECO:0000256" key="6">
    <source>
        <dbReference type="SAM" id="Coils"/>
    </source>
</evidence>
<evidence type="ECO:0000313" key="9">
    <source>
        <dbReference type="Proteomes" id="UP000011064"/>
    </source>
</evidence>
<gene>
    <name evidence="8" type="ORF">GMDG_09066</name>
</gene>
<name>L8FXU3_PSED2</name>
<dbReference type="Pfam" id="PF08447">
    <property type="entry name" value="PAS_3"/>
    <property type="match status" value="1"/>
</dbReference>
<dbReference type="Gene3D" id="1.10.287.130">
    <property type="match status" value="1"/>
</dbReference>
<evidence type="ECO:0000256" key="5">
    <source>
        <dbReference type="ARBA" id="ARBA00023012"/>
    </source>
</evidence>
<sequence>MDGPVDASPPRIAYRARHRSGEVRWLEAHPRAMRDENGQVLEIQDLVRDVSAAKAIELELQRARDEAESAAEAKTEFLANMSHEIRTPLTAILGFSSLLNERSDLPESA</sequence>
<feature type="coiled-coil region" evidence="6">
    <location>
        <begin position="53"/>
        <end position="80"/>
    </location>
</feature>
<evidence type="ECO:0000256" key="2">
    <source>
        <dbReference type="ARBA" id="ARBA00012438"/>
    </source>
</evidence>
<dbReference type="PROSITE" id="PS50113">
    <property type="entry name" value="PAC"/>
    <property type="match status" value="1"/>
</dbReference>
<dbReference type="InterPro" id="IPR001610">
    <property type="entry name" value="PAC"/>
</dbReference>
<keyword evidence="3" id="KW-0808">Transferase</keyword>
<dbReference type="PANTHER" id="PTHR43711:SF1">
    <property type="entry name" value="HISTIDINE KINASE 1"/>
    <property type="match status" value="1"/>
</dbReference>
<dbReference type="SUPFAM" id="SSF47384">
    <property type="entry name" value="Homodimeric domain of signal transducing histidine kinase"/>
    <property type="match status" value="1"/>
</dbReference>
<keyword evidence="5" id="KW-0902">Two-component regulatory system</keyword>
<keyword evidence="9" id="KW-1185">Reference proteome</keyword>
<dbReference type="SUPFAM" id="SSF55785">
    <property type="entry name" value="PYP-like sensor domain (PAS domain)"/>
    <property type="match status" value="1"/>
</dbReference>
<evidence type="ECO:0000313" key="8">
    <source>
        <dbReference type="EMBL" id="ELR04511.1"/>
    </source>
</evidence>
<dbReference type="InterPro" id="IPR013655">
    <property type="entry name" value="PAS_fold_3"/>
</dbReference>